<evidence type="ECO:0000256" key="2">
    <source>
        <dbReference type="SAM" id="MobiDB-lite"/>
    </source>
</evidence>
<evidence type="ECO:0000256" key="1">
    <source>
        <dbReference type="ARBA" id="ARBA00023242"/>
    </source>
</evidence>
<dbReference type="Pfam" id="PF00172">
    <property type="entry name" value="Zn_clus"/>
    <property type="match status" value="1"/>
</dbReference>
<dbReference type="AlphaFoldDB" id="A0A2J6RJC7"/>
<keyword evidence="1" id="KW-0539">Nucleus</keyword>
<feature type="compositionally biased region" description="Basic and acidic residues" evidence="2">
    <location>
        <begin position="1"/>
        <end position="11"/>
    </location>
</feature>
<organism evidence="4 5">
    <name type="scientific">Hyaloscypha variabilis (strain UAMH 11265 / GT02V1 / F)</name>
    <name type="common">Meliniomyces variabilis</name>
    <dbReference type="NCBI Taxonomy" id="1149755"/>
    <lineage>
        <taxon>Eukaryota</taxon>
        <taxon>Fungi</taxon>
        <taxon>Dikarya</taxon>
        <taxon>Ascomycota</taxon>
        <taxon>Pezizomycotina</taxon>
        <taxon>Leotiomycetes</taxon>
        <taxon>Helotiales</taxon>
        <taxon>Hyaloscyphaceae</taxon>
        <taxon>Hyaloscypha</taxon>
        <taxon>Hyaloscypha variabilis</taxon>
    </lineage>
</organism>
<dbReference type="OrthoDB" id="5105683at2759"/>
<feature type="region of interest" description="Disordered" evidence="2">
    <location>
        <begin position="1"/>
        <end position="31"/>
    </location>
</feature>
<gene>
    <name evidence="4" type="ORF">L207DRAFT_567028</name>
</gene>
<feature type="domain" description="Zn(2)-C6 fungal-type" evidence="3">
    <location>
        <begin position="378"/>
        <end position="401"/>
    </location>
</feature>
<dbReference type="SUPFAM" id="SSF57701">
    <property type="entry name" value="Zn2/Cys6 DNA-binding domain"/>
    <property type="match status" value="1"/>
</dbReference>
<dbReference type="InterPro" id="IPR052973">
    <property type="entry name" value="Fungal_sec-metab_reg_TF"/>
</dbReference>
<protein>
    <recommendedName>
        <fullName evidence="3">Zn(2)-C6 fungal-type domain-containing protein</fullName>
    </recommendedName>
</protein>
<dbReference type="EMBL" id="KZ613947">
    <property type="protein sequence ID" value="PMD38622.1"/>
    <property type="molecule type" value="Genomic_DNA"/>
</dbReference>
<proteinExistence type="predicted"/>
<dbReference type="InterPro" id="IPR036864">
    <property type="entry name" value="Zn2-C6_fun-type_DNA-bd_sf"/>
</dbReference>
<evidence type="ECO:0000313" key="5">
    <source>
        <dbReference type="Proteomes" id="UP000235786"/>
    </source>
</evidence>
<dbReference type="GO" id="GO:0008270">
    <property type="term" value="F:zinc ion binding"/>
    <property type="evidence" value="ECO:0007669"/>
    <property type="project" value="InterPro"/>
</dbReference>
<sequence length="860" mass="96711">MDERGDVDHHYPHPSNIHVGQQDPEHPFRSDDSVTFVAPVPIQHAFEGLDMPLELEYGDEARFEPAISSGDGQPLPCTTYNLLQDSVDAGHMSGTGAMTDAAFTVNQAVPQDIFQTTHLDPLHLQQPNLATGAFMPVTSLVPSNQTQNLFPAMSSSPYSYNFHQHSRIQPDFSTVSGPMSGFMDLDSEPFASGSFDQIFPDLQPSMSHLSPSFEGAFPSVNSHPLASVGTMFDTTIPIPNSTWPVAGNYISQTSSSPGWHAITSSPMASLDSQLQQLGDDAISGSHEFLNQTNTVGFGQNVPEHMMQQKTVEIIEISDDDKDLPCSISNPPDQNNMSRPKFGPSRPVFLLPARKGGRKGPLSAEEKKQGRESRKQGICFRCRKMKVKCHGGFPCHSCRANSKATIWIYPCIKADFLDIIQCGSYFSGIAATQEHKIEVMDDVCILDQLATVLFLQERRPYDAIIAGIPGLYEAFCAIFWPAAAQMMIDILVDSGAENQSVTGRLIAGAPLWLTKSKDRVVPFFFADPRDRISREMWIAQRILLCEEVKNKHKSLNTPHDALFNREGLWRSMLDTFAWIGKRYAEITLFEYLQNAANRLSSLSSTELTDAAIGFLRVLHIGLVSDLQYGFTGKDREKSQPLSEDYLDRKKRIRFAMFVYLKMTTDKLQPWSDFWKEIPEALMPADPEELKASLDTIEHYDTQATEFYDSAKKIFDYFSDRRNIFLGKPTNHGKQTTAFGNEENLRSTIDLVLDGQMRLGLEWLCSFLRTYRPTFIAFHESVEQHIDENKFPEKRQFLFEKLEACRIIVRGNANVLQWIHSVLEMKPKFEEDDSAFEAMKAGLASLDNHLHLVFEFTEGFDG</sequence>
<dbReference type="Proteomes" id="UP000235786">
    <property type="component" value="Unassembled WGS sequence"/>
</dbReference>
<evidence type="ECO:0000259" key="3">
    <source>
        <dbReference type="Pfam" id="PF00172"/>
    </source>
</evidence>
<reference evidence="4 5" key="1">
    <citation type="submission" date="2016-04" db="EMBL/GenBank/DDBJ databases">
        <title>A degradative enzymes factory behind the ericoid mycorrhizal symbiosis.</title>
        <authorList>
            <consortium name="DOE Joint Genome Institute"/>
            <person name="Martino E."/>
            <person name="Morin E."/>
            <person name="Grelet G."/>
            <person name="Kuo A."/>
            <person name="Kohler A."/>
            <person name="Daghino S."/>
            <person name="Barry K."/>
            <person name="Choi C."/>
            <person name="Cichocki N."/>
            <person name="Clum A."/>
            <person name="Copeland A."/>
            <person name="Hainaut M."/>
            <person name="Haridas S."/>
            <person name="Labutti K."/>
            <person name="Lindquist E."/>
            <person name="Lipzen A."/>
            <person name="Khouja H.-R."/>
            <person name="Murat C."/>
            <person name="Ohm R."/>
            <person name="Olson A."/>
            <person name="Spatafora J."/>
            <person name="Veneault-Fourrey C."/>
            <person name="Henrissat B."/>
            <person name="Grigoriev I."/>
            <person name="Martin F."/>
            <person name="Perotto S."/>
        </authorList>
    </citation>
    <scope>NUCLEOTIDE SEQUENCE [LARGE SCALE GENOMIC DNA]</scope>
    <source>
        <strain evidence="4 5">F</strain>
    </source>
</reference>
<dbReference type="PANTHER" id="PTHR35392:SF3">
    <property type="entry name" value="ZN(2)-C6 FUNGAL-TYPE DOMAIN-CONTAINING PROTEIN"/>
    <property type="match status" value="1"/>
</dbReference>
<name>A0A2J6RJC7_HYAVF</name>
<dbReference type="GO" id="GO:0000981">
    <property type="term" value="F:DNA-binding transcription factor activity, RNA polymerase II-specific"/>
    <property type="evidence" value="ECO:0007669"/>
    <property type="project" value="InterPro"/>
</dbReference>
<evidence type="ECO:0000313" key="4">
    <source>
        <dbReference type="EMBL" id="PMD38622.1"/>
    </source>
</evidence>
<dbReference type="PANTHER" id="PTHR35392">
    <property type="entry name" value="ZN(II)2CYS6 TRANSCRIPTION FACTOR (EUROFUNG)-RELATED-RELATED"/>
    <property type="match status" value="1"/>
</dbReference>
<keyword evidence="5" id="KW-1185">Reference proteome</keyword>
<accession>A0A2J6RJC7</accession>
<dbReference type="InterPro" id="IPR001138">
    <property type="entry name" value="Zn2Cys6_DnaBD"/>
</dbReference>
<dbReference type="CDD" id="cd00067">
    <property type="entry name" value="GAL4"/>
    <property type="match status" value="1"/>
</dbReference>